<dbReference type="Proteomes" id="UP000316304">
    <property type="component" value="Unassembled WGS sequence"/>
</dbReference>
<keyword evidence="2" id="KW-1185">Reference proteome</keyword>
<gene>
    <name evidence="1" type="ORF">Pla52o_52390</name>
</gene>
<evidence type="ECO:0000313" key="1">
    <source>
        <dbReference type="EMBL" id="TWU17435.1"/>
    </source>
</evidence>
<organism evidence="1 2">
    <name type="scientific">Novipirellula galeiformis</name>
    <dbReference type="NCBI Taxonomy" id="2528004"/>
    <lineage>
        <taxon>Bacteria</taxon>
        <taxon>Pseudomonadati</taxon>
        <taxon>Planctomycetota</taxon>
        <taxon>Planctomycetia</taxon>
        <taxon>Pirellulales</taxon>
        <taxon>Pirellulaceae</taxon>
        <taxon>Novipirellula</taxon>
    </lineage>
</organism>
<comment type="caution">
    <text evidence="1">The sequence shown here is derived from an EMBL/GenBank/DDBJ whole genome shotgun (WGS) entry which is preliminary data.</text>
</comment>
<sequence>MIVKCRAYETLGILSYPKTVALIIPCVSSSLGRIAIYGRVFVKQIVFHRCPVRPPVRPPVHRWGRPSPLVDTGAGDMIDLAGGTGRGEFRFC</sequence>
<accession>A0A5C6BZS7</accession>
<dbReference type="AlphaFoldDB" id="A0A5C6BZS7"/>
<reference evidence="1 2" key="1">
    <citation type="submission" date="2019-02" db="EMBL/GenBank/DDBJ databases">
        <title>Deep-cultivation of Planctomycetes and their phenomic and genomic characterization uncovers novel biology.</title>
        <authorList>
            <person name="Wiegand S."/>
            <person name="Jogler M."/>
            <person name="Boedeker C."/>
            <person name="Pinto D."/>
            <person name="Vollmers J."/>
            <person name="Rivas-Marin E."/>
            <person name="Kohn T."/>
            <person name="Peeters S.H."/>
            <person name="Heuer A."/>
            <person name="Rast P."/>
            <person name="Oberbeckmann S."/>
            <person name="Bunk B."/>
            <person name="Jeske O."/>
            <person name="Meyerdierks A."/>
            <person name="Storesund J.E."/>
            <person name="Kallscheuer N."/>
            <person name="Luecker S."/>
            <person name="Lage O.M."/>
            <person name="Pohl T."/>
            <person name="Merkel B.J."/>
            <person name="Hornburger P."/>
            <person name="Mueller R.-W."/>
            <person name="Bruemmer F."/>
            <person name="Labrenz M."/>
            <person name="Spormann A.M."/>
            <person name="Op Den Camp H."/>
            <person name="Overmann J."/>
            <person name="Amann R."/>
            <person name="Jetten M.S.M."/>
            <person name="Mascher T."/>
            <person name="Medema M.H."/>
            <person name="Devos D.P."/>
            <person name="Kaster A.-K."/>
            <person name="Ovreas L."/>
            <person name="Rohde M."/>
            <person name="Galperin M.Y."/>
            <person name="Jogler C."/>
        </authorList>
    </citation>
    <scope>NUCLEOTIDE SEQUENCE [LARGE SCALE GENOMIC DNA]</scope>
    <source>
        <strain evidence="1 2">Pla52o</strain>
    </source>
</reference>
<proteinExistence type="predicted"/>
<evidence type="ECO:0000313" key="2">
    <source>
        <dbReference type="Proteomes" id="UP000316304"/>
    </source>
</evidence>
<protein>
    <submittedName>
        <fullName evidence="1">Uncharacterized protein</fullName>
    </submittedName>
</protein>
<name>A0A5C6BZS7_9BACT</name>
<dbReference type="EMBL" id="SJPT01000012">
    <property type="protein sequence ID" value="TWU17435.1"/>
    <property type="molecule type" value="Genomic_DNA"/>
</dbReference>